<evidence type="ECO:0000256" key="1">
    <source>
        <dbReference type="ARBA" id="ARBA00004141"/>
    </source>
</evidence>
<keyword evidence="5 8" id="KW-1133">Transmembrane helix</keyword>
<keyword evidence="2" id="KW-0349">Heme</keyword>
<evidence type="ECO:0008006" key="11">
    <source>
        <dbReference type="Google" id="ProtNLM"/>
    </source>
</evidence>
<dbReference type="GO" id="GO:0016020">
    <property type="term" value="C:membrane"/>
    <property type="evidence" value="ECO:0007669"/>
    <property type="project" value="UniProtKB-SubCell"/>
</dbReference>
<dbReference type="SUPFAM" id="SSF81343">
    <property type="entry name" value="Fumarate reductase respiratory complex transmembrane subunits"/>
    <property type="match status" value="1"/>
</dbReference>
<dbReference type="OrthoDB" id="588261at2759"/>
<feature type="transmembrane region" description="Helical" evidence="8">
    <location>
        <begin position="112"/>
        <end position="134"/>
    </location>
</feature>
<comment type="subcellular location">
    <subcellularLocation>
        <location evidence="1">Membrane</location>
        <topology evidence="1">Multi-pass membrane protein</topology>
    </subcellularLocation>
</comment>
<evidence type="ECO:0000256" key="4">
    <source>
        <dbReference type="ARBA" id="ARBA00022723"/>
    </source>
</evidence>
<feature type="transmembrane region" description="Helical" evidence="8">
    <location>
        <begin position="80"/>
        <end position="100"/>
    </location>
</feature>
<dbReference type="InterPro" id="IPR014314">
    <property type="entry name" value="Succ_DH_cytb556"/>
</dbReference>
<keyword evidence="10" id="KW-1185">Reference proteome</keyword>
<feature type="transmembrane region" description="Helical" evidence="8">
    <location>
        <begin position="154"/>
        <end position="173"/>
    </location>
</feature>
<dbReference type="InterPro" id="IPR018495">
    <property type="entry name" value="Succ_DH_cyt_bsu_CS"/>
</dbReference>
<dbReference type="GO" id="GO:0009055">
    <property type="term" value="F:electron transfer activity"/>
    <property type="evidence" value="ECO:0007669"/>
    <property type="project" value="InterPro"/>
</dbReference>
<keyword evidence="7 8" id="KW-0472">Membrane</keyword>
<dbReference type="Pfam" id="PF01127">
    <property type="entry name" value="Sdh_cyt"/>
    <property type="match status" value="1"/>
</dbReference>
<evidence type="ECO:0000256" key="5">
    <source>
        <dbReference type="ARBA" id="ARBA00022989"/>
    </source>
</evidence>
<dbReference type="PROSITE" id="PS01001">
    <property type="entry name" value="SDH_CYT_2"/>
    <property type="match status" value="1"/>
</dbReference>
<evidence type="ECO:0000256" key="6">
    <source>
        <dbReference type="ARBA" id="ARBA00023004"/>
    </source>
</evidence>
<evidence type="ECO:0000256" key="2">
    <source>
        <dbReference type="ARBA" id="ARBA00022617"/>
    </source>
</evidence>
<dbReference type="GO" id="GO:0046872">
    <property type="term" value="F:metal ion binding"/>
    <property type="evidence" value="ECO:0007669"/>
    <property type="project" value="UniProtKB-KW"/>
</dbReference>
<dbReference type="AlphaFoldDB" id="A0A9P0MR75"/>
<dbReference type="NCBIfam" id="TIGR02970">
    <property type="entry name" value="succ_dehyd_cytB"/>
    <property type="match status" value="1"/>
</dbReference>
<organism evidence="9 10">
    <name type="scientific">Nezara viridula</name>
    <name type="common">Southern green stink bug</name>
    <name type="synonym">Cimex viridulus</name>
    <dbReference type="NCBI Taxonomy" id="85310"/>
    <lineage>
        <taxon>Eukaryota</taxon>
        <taxon>Metazoa</taxon>
        <taxon>Ecdysozoa</taxon>
        <taxon>Arthropoda</taxon>
        <taxon>Hexapoda</taxon>
        <taxon>Insecta</taxon>
        <taxon>Pterygota</taxon>
        <taxon>Neoptera</taxon>
        <taxon>Paraneoptera</taxon>
        <taxon>Hemiptera</taxon>
        <taxon>Heteroptera</taxon>
        <taxon>Panheteroptera</taxon>
        <taxon>Pentatomomorpha</taxon>
        <taxon>Pentatomoidea</taxon>
        <taxon>Pentatomidae</taxon>
        <taxon>Pentatominae</taxon>
        <taxon>Nezara</taxon>
    </lineage>
</organism>
<accession>A0A9P0MR75</accession>
<dbReference type="CDD" id="cd03499">
    <property type="entry name" value="SQR_TypeC_SdhC"/>
    <property type="match status" value="1"/>
</dbReference>
<evidence type="ECO:0000256" key="3">
    <source>
        <dbReference type="ARBA" id="ARBA00022692"/>
    </source>
</evidence>
<evidence type="ECO:0000256" key="7">
    <source>
        <dbReference type="ARBA" id="ARBA00023136"/>
    </source>
</evidence>
<keyword evidence="6" id="KW-0408">Iron</keyword>
<dbReference type="PANTHER" id="PTHR10978">
    <property type="entry name" value="SUCCINATE DEHYDROGENASE CYTOCHROME B560 SUBUNIT"/>
    <property type="match status" value="1"/>
</dbReference>
<proteinExistence type="predicted"/>
<evidence type="ECO:0000313" key="10">
    <source>
        <dbReference type="Proteomes" id="UP001152798"/>
    </source>
</evidence>
<gene>
    <name evidence="9" type="ORF">NEZAVI_LOCUS10929</name>
</gene>
<dbReference type="EMBL" id="OV725081">
    <property type="protein sequence ID" value="CAH1402009.1"/>
    <property type="molecule type" value="Genomic_DNA"/>
</dbReference>
<name>A0A9P0MR75_NEZVI</name>
<sequence length="174" mass="19610">MSILRSTCVLGRFAMDMRSHSLSKLWSTQIRVVNMKIKKAEPPEEYTYEERNMIAGRPIAPYLTVYAPQLTSMMSISHRFAGMILSGYAFLLATTSFYISDMAEFACKIGSYGIPSFIFFFFKLIFGFPAVYHLCNGVRHLVWDLGKALTLKEVYLGGYITLAVAGLLTLFIAI</sequence>
<dbReference type="PANTHER" id="PTHR10978:SF5">
    <property type="entry name" value="SUCCINATE DEHYDROGENASE CYTOCHROME B560 SUBUNIT, MITOCHONDRIAL"/>
    <property type="match status" value="1"/>
</dbReference>
<dbReference type="InterPro" id="IPR000701">
    <property type="entry name" value="SuccDH_FuR_B_TM-su"/>
</dbReference>
<dbReference type="Gene3D" id="1.20.1300.10">
    <property type="entry name" value="Fumarate reductase/succinate dehydrogenase, transmembrane subunit"/>
    <property type="match status" value="1"/>
</dbReference>
<dbReference type="GO" id="GO:0006121">
    <property type="term" value="P:mitochondrial electron transport, succinate to ubiquinone"/>
    <property type="evidence" value="ECO:0007669"/>
    <property type="project" value="TreeGrafter"/>
</dbReference>
<protein>
    <recommendedName>
        <fullName evidence="11">Succinate dehydrogenase cytochrome b560 subunit, mitochondrial</fullName>
    </recommendedName>
</protein>
<dbReference type="Proteomes" id="UP001152798">
    <property type="component" value="Chromosome 5"/>
</dbReference>
<keyword evidence="3 8" id="KW-0812">Transmembrane</keyword>
<evidence type="ECO:0000256" key="8">
    <source>
        <dbReference type="SAM" id="Phobius"/>
    </source>
</evidence>
<evidence type="ECO:0000313" key="9">
    <source>
        <dbReference type="EMBL" id="CAH1402009.1"/>
    </source>
</evidence>
<dbReference type="InterPro" id="IPR034804">
    <property type="entry name" value="SQR/QFR_C/D"/>
</dbReference>
<reference evidence="9" key="1">
    <citation type="submission" date="2022-01" db="EMBL/GenBank/DDBJ databases">
        <authorList>
            <person name="King R."/>
        </authorList>
    </citation>
    <scope>NUCLEOTIDE SEQUENCE</scope>
</reference>
<dbReference type="GO" id="GO:0006099">
    <property type="term" value="P:tricarboxylic acid cycle"/>
    <property type="evidence" value="ECO:0007669"/>
    <property type="project" value="InterPro"/>
</dbReference>
<keyword evidence="4" id="KW-0479">Metal-binding</keyword>
<dbReference type="GO" id="GO:0005739">
    <property type="term" value="C:mitochondrion"/>
    <property type="evidence" value="ECO:0007669"/>
    <property type="project" value="GOC"/>
</dbReference>